<dbReference type="PROSITE" id="PS00491">
    <property type="entry name" value="PROLINE_PEPTIDASE"/>
    <property type="match status" value="1"/>
</dbReference>
<keyword evidence="10" id="KW-1185">Reference proteome</keyword>
<keyword evidence="9" id="KW-0224">Dipeptidase</keyword>
<evidence type="ECO:0000256" key="4">
    <source>
        <dbReference type="ARBA" id="ARBA00022801"/>
    </source>
</evidence>
<dbReference type="Pfam" id="PF01321">
    <property type="entry name" value="Creatinase_N"/>
    <property type="match status" value="1"/>
</dbReference>
<feature type="domain" description="Peptidase M24" evidence="7">
    <location>
        <begin position="140"/>
        <end position="343"/>
    </location>
</feature>
<dbReference type="EC" id="3.4.13.9" evidence="9"/>
<dbReference type="RefSeq" id="WP_354279569.1">
    <property type="nucleotide sequence ID" value="NZ_JBEPMK010000001.1"/>
</dbReference>
<gene>
    <name evidence="9" type="ORF">ABID27_000150</name>
</gene>
<keyword evidence="3 6" id="KW-0479">Metal-binding</keyword>
<evidence type="ECO:0000256" key="3">
    <source>
        <dbReference type="ARBA" id="ARBA00022723"/>
    </source>
</evidence>
<dbReference type="Pfam" id="PF00557">
    <property type="entry name" value="Peptidase_M24"/>
    <property type="match status" value="1"/>
</dbReference>
<evidence type="ECO:0000256" key="1">
    <source>
        <dbReference type="ARBA" id="ARBA00001936"/>
    </source>
</evidence>
<reference evidence="9 10" key="1">
    <citation type="submission" date="2024-06" db="EMBL/GenBank/DDBJ databases">
        <title>Genomic Encyclopedia of Type Strains, Phase IV (KMG-IV): sequencing the most valuable type-strain genomes for metagenomic binning, comparative biology and taxonomic classification.</title>
        <authorList>
            <person name="Goeker M."/>
        </authorList>
    </citation>
    <scope>NUCLEOTIDE SEQUENCE [LARGE SCALE GENOMIC DNA]</scope>
    <source>
        <strain evidence="9 10">DSM 15349</strain>
    </source>
</reference>
<dbReference type="EMBL" id="JBEPMK010000001">
    <property type="protein sequence ID" value="MET3643533.1"/>
    <property type="molecule type" value="Genomic_DNA"/>
</dbReference>
<name>A0ABV2JKZ2_9STRE</name>
<dbReference type="Gene3D" id="3.90.230.10">
    <property type="entry name" value="Creatinase/methionine aminopeptidase superfamily"/>
    <property type="match status" value="1"/>
</dbReference>
<keyword evidence="5" id="KW-0464">Manganese</keyword>
<dbReference type="InterPro" id="IPR001131">
    <property type="entry name" value="Peptidase_M24B_aminopep-P_CS"/>
</dbReference>
<comment type="caution">
    <text evidence="9">The sequence shown here is derived from an EMBL/GenBank/DDBJ whole genome shotgun (WGS) entry which is preliminary data.</text>
</comment>
<dbReference type="CDD" id="cd01092">
    <property type="entry name" value="APP-like"/>
    <property type="match status" value="1"/>
</dbReference>
<keyword evidence="4 9" id="KW-0378">Hydrolase</keyword>
<dbReference type="SUPFAM" id="SSF53092">
    <property type="entry name" value="Creatinase/prolidase N-terminal domain"/>
    <property type="match status" value="1"/>
</dbReference>
<comment type="similarity">
    <text evidence="2 6">Belongs to the peptidase M24B family.</text>
</comment>
<evidence type="ECO:0000256" key="5">
    <source>
        <dbReference type="ARBA" id="ARBA00023211"/>
    </source>
</evidence>
<evidence type="ECO:0000259" key="7">
    <source>
        <dbReference type="Pfam" id="PF00557"/>
    </source>
</evidence>
<accession>A0ABV2JKZ2</accession>
<evidence type="ECO:0000313" key="9">
    <source>
        <dbReference type="EMBL" id="MET3643533.1"/>
    </source>
</evidence>
<dbReference type="Proteomes" id="UP001549055">
    <property type="component" value="Unassembled WGS sequence"/>
</dbReference>
<proteinExistence type="inferred from homology"/>
<evidence type="ECO:0000256" key="6">
    <source>
        <dbReference type="RuleBase" id="RU000590"/>
    </source>
</evidence>
<dbReference type="InterPro" id="IPR036005">
    <property type="entry name" value="Creatinase/aminopeptidase-like"/>
</dbReference>
<keyword evidence="9" id="KW-0645">Protease</keyword>
<dbReference type="InterPro" id="IPR000587">
    <property type="entry name" value="Creatinase_N"/>
</dbReference>
<evidence type="ECO:0000313" key="10">
    <source>
        <dbReference type="Proteomes" id="UP001549055"/>
    </source>
</evidence>
<feature type="domain" description="Creatinase N-terminal" evidence="8">
    <location>
        <begin position="4"/>
        <end position="133"/>
    </location>
</feature>
<dbReference type="PANTHER" id="PTHR46112">
    <property type="entry name" value="AMINOPEPTIDASE"/>
    <property type="match status" value="1"/>
</dbReference>
<protein>
    <submittedName>
        <fullName evidence="9">Xaa-Pro dipeptidase</fullName>
        <ecNumber evidence="9">3.4.13.9</ecNumber>
    </submittedName>
</protein>
<sequence>MSKITHLTQKLEKDNIFAAVLSDPVSINYLTGYLSDPHERHMYLFVFADKSPLLFLPALDVARAEATLDFPVVGYQDSENPWEKIKAVLPATDWPQVAVEFDNLNVTKFKGLQTVFSGEFVNLTPTLQQMRLIKSADEIEKMLVAGDFADKAVQVGFDNISLDVTETDIIAQIEFEMKKQGINKMSFETMVLTGNNAANPHGIPGTNKIENNSLLLFDLGVETLGYTSDMTRTVAVGKPDQFKQDIYNLCLEAQLTALDFIKPGVTAAEVDAAARNVIEKAGYGEYFNHRLGHGLGMDVHEFPSIMAGNDMEIQEGMCFSVEPGIYIPGKVGVRIEDCGYVTKNGFEVFTQTPKELLYFEG</sequence>
<dbReference type="Gene3D" id="3.40.350.10">
    <property type="entry name" value="Creatinase/prolidase N-terminal domain"/>
    <property type="match status" value="1"/>
</dbReference>
<dbReference type="InterPro" id="IPR050659">
    <property type="entry name" value="Peptidase_M24B"/>
</dbReference>
<evidence type="ECO:0000256" key="2">
    <source>
        <dbReference type="ARBA" id="ARBA00008766"/>
    </source>
</evidence>
<dbReference type="GO" id="GO:0102009">
    <property type="term" value="F:proline dipeptidase activity"/>
    <property type="evidence" value="ECO:0007669"/>
    <property type="project" value="UniProtKB-EC"/>
</dbReference>
<dbReference type="PANTHER" id="PTHR46112:SF10">
    <property type="entry name" value="DIPEPTIDASE YKVY-RELATED"/>
    <property type="match status" value="1"/>
</dbReference>
<dbReference type="InterPro" id="IPR029149">
    <property type="entry name" value="Creatin/AminoP/Spt16_N"/>
</dbReference>
<comment type="cofactor">
    <cofactor evidence="1">
        <name>Mn(2+)</name>
        <dbReference type="ChEBI" id="CHEBI:29035"/>
    </cofactor>
</comment>
<organism evidence="9 10">
    <name type="scientific">Streptococcus gallinaceus</name>
    <dbReference type="NCBI Taxonomy" id="165758"/>
    <lineage>
        <taxon>Bacteria</taxon>
        <taxon>Bacillati</taxon>
        <taxon>Bacillota</taxon>
        <taxon>Bacilli</taxon>
        <taxon>Lactobacillales</taxon>
        <taxon>Streptococcaceae</taxon>
        <taxon>Streptococcus</taxon>
    </lineage>
</organism>
<dbReference type="InterPro" id="IPR000994">
    <property type="entry name" value="Pept_M24"/>
</dbReference>
<dbReference type="SUPFAM" id="SSF55920">
    <property type="entry name" value="Creatinase/aminopeptidase"/>
    <property type="match status" value="1"/>
</dbReference>
<evidence type="ECO:0000259" key="8">
    <source>
        <dbReference type="Pfam" id="PF01321"/>
    </source>
</evidence>